<dbReference type="PANTHER" id="PTHR43244">
    <property type="match status" value="1"/>
</dbReference>
<dbReference type="InterPro" id="IPR019910">
    <property type="entry name" value="Lucif-like_OxRdtase_MSMEG_4879"/>
</dbReference>
<feature type="domain" description="Luciferase-like" evidence="1">
    <location>
        <begin position="11"/>
        <end position="280"/>
    </location>
</feature>
<evidence type="ECO:0000259" key="1">
    <source>
        <dbReference type="Pfam" id="PF00296"/>
    </source>
</evidence>
<protein>
    <submittedName>
        <fullName evidence="2">TIGR03564 family F420-dependent LLM class oxidoreductase</fullName>
        <ecNumber evidence="2">1.-.-.-</ecNumber>
    </submittedName>
</protein>
<dbReference type="Proteomes" id="UP001597145">
    <property type="component" value="Unassembled WGS sequence"/>
</dbReference>
<comment type="caution">
    <text evidence="2">The sequence shown here is derived from an EMBL/GenBank/DDBJ whole genome shotgun (WGS) entry which is preliminary data.</text>
</comment>
<keyword evidence="2" id="KW-0560">Oxidoreductase</keyword>
<dbReference type="NCBIfam" id="TIGR03564">
    <property type="entry name" value="F420_MSMEG_4879"/>
    <property type="match status" value="1"/>
</dbReference>
<dbReference type="PANTHER" id="PTHR43244:SF2">
    <property type="entry name" value="CONSERVED HYPOTHETICAL ALANINE AND PROLINE-RICH PROTEIN"/>
    <property type="match status" value="1"/>
</dbReference>
<dbReference type="EMBL" id="JBHUCP010000010">
    <property type="protein sequence ID" value="MFD1531186.1"/>
    <property type="molecule type" value="Genomic_DNA"/>
</dbReference>
<dbReference type="Gene3D" id="3.20.20.30">
    <property type="entry name" value="Luciferase-like domain"/>
    <property type="match status" value="1"/>
</dbReference>
<dbReference type="CDD" id="cd01097">
    <property type="entry name" value="Tetrahydromethanopterin_reductase"/>
    <property type="match status" value="1"/>
</dbReference>
<accession>A0ABW4FL36</accession>
<dbReference type="Pfam" id="PF00296">
    <property type="entry name" value="Bac_luciferase"/>
    <property type="match status" value="1"/>
</dbReference>
<gene>
    <name evidence="2" type="ORF">ACFSCY_17255</name>
</gene>
<evidence type="ECO:0000313" key="2">
    <source>
        <dbReference type="EMBL" id="MFD1531186.1"/>
    </source>
</evidence>
<reference evidence="3" key="1">
    <citation type="journal article" date="2019" name="Int. J. Syst. Evol. Microbiol.">
        <title>The Global Catalogue of Microorganisms (GCM) 10K type strain sequencing project: providing services to taxonomists for standard genome sequencing and annotation.</title>
        <authorList>
            <consortium name="The Broad Institute Genomics Platform"/>
            <consortium name="The Broad Institute Genome Sequencing Center for Infectious Disease"/>
            <person name="Wu L."/>
            <person name="Ma J."/>
        </authorList>
    </citation>
    <scope>NUCLEOTIDE SEQUENCE [LARGE SCALE GENOMIC DNA]</scope>
    <source>
        <strain evidence="3">JCM 12165</strain>
    </source>
</reference>
<dbReference type="InterPro" id="IPR050564">
    <property type="entry name" value="F420-G6PD/mer"/>
</dbReference>
<dbReference type="InterPro" id="IPR036661">
    <property type="entry name" value="Luciferase-like_sf"/>
</dbReference>
<proteinExistence type="predicted"/>
<sequence length="316" mass="34317">MRISLMIGIGGGDASSPVDRYVEDLRAARDDGFGRVWSSQLPWDPDLLTILAVAVHEVDRIRVGTAVLPIQVRHPTVMAQQALTVNLVAGGRLALGLGLAHRPVSEEMWGIAWDRPVRRLREYLDGLLPLLHGEEADVRGEIVSTRGRLRIPGAPPPPVYVAALGPQMLRLAGRRTEGTITWMTGPRTIADHIGPTLRGAAGEVGREVEVLSGLPVCVTDDVAAARALAAEQFAMYGTLPSYRAMLDREGWPEPADATLIGDEDTVAGQLEKLREAGVDEFLGMPFGRSAEEKARTRAFLLTQHQDQRRAAPQPQC</sequence>
<dbReference type="InterPro" id="IPR011251">
    <property type="entry name" value="Luciferase-like_dom"/>
</dbReference>
<name>A0ABW4FL36_9PSEU</name>
<dbReference type="RefSeq" id="WP_343973778.1">
    <property type="nucleotide sequence ID" value="NZ_BAAAJG010000004.1"/>
</dbReference>
<dbReference type="GO" id="GO:0016491">
    <property type="term" value="F:oxidoreductase activity"/>
    <property type="evidence" value="ECO:0007669"/>
    <property type="project" value="UniProtKB-KW"/>
</dbReference>
<evidence type="ECO:0000313" key="3">
    <source>
        <dbReference type="Proteomes" id="UP001597145"/>
    </source>
</evidence>
<keyword evidence="3" id="KW-1185">Reference proteome</keyword>
<dbReference type="EC" id="1.-.-.-" evidence="2"/>
<dbReference type="SUPFAM" id="SSF51679">
    <property type="entry name" value="Bacterial luciferase-like"/>
    <property type="match status" value="1"/>
</dbReference>
<organism evidence="2 3">
    <name type="scientific">Pseudonocardia aurantiaca</name>
    <dbReference type="NCBI Taxonomy" id="75290"/>
    <lineage>
        <taxon>Bacteria</taxon>
        <taxon>Bacillati</taxon>
        <taxon>Actinomycetota</taxon>
        <taxon>Actinomycetes</taxon>
        <taxon>Pseudonocardiales</taxon>
        <taxon>Pseudonocardiaceae</taxon>
        <taxon>Pseudonocardia</taxon>
    </lineage>
</organism>